<name>A0A9P6W3T7_RHOMI</name>
<dbReference type="EMBL" id="PUHQ01000031">
    <property type="protein sequence ID" value="KAG0661842.1"/>
    <property type="molecule type" value="Genomic_DNA"/>
</dbReference>
<dbReference type="OrthoDB" id="1060854at2759"/>
<evidence type="ECO:0000313" key="3">
    <source>
        <dbReference type="Proteomes" id="UP000777482"/>
    </source>
</evidence>
<dbReference type="PANTHER" id="PTHR15615:SF108">
    <property type="entry name" value="PROTEIN CNPPD1"/>
    <property type="match status" value="1"/>
</dbReference>
<dbReference type="GO" id="GO:0000307">
    <property type="term" value="C:cyclin-dependent protein kinase holoenzyme complex"/>
    <property type="evidence" value="ECO:0007669"/>
    <property type="project" value="TreeGrafter"/>
</dbReference>
<evidence type="ECO:0000256" key="1">
    <source>
        <dbReference type="SAM" id="MobiDB-lite"/>
    </source>
</evidence>
<dbReference type="Pfam" id="PF08613">
    <property type="entry name" value="Cyclin"/>
    <property type="match status" value="2"/>
</dbReference>
<dbReference type="GO" id="GO:0019901">
    <property type="term" value="F:protein kinase binding"/>
    <property type="evidence" value="ECO:0007669"/>
    <property type="project" value="InterPro"/>
</dbReference>
<protein>
    <submittedName>
        <fullName evidence="2">Uncharacterized protein</fullName>
    </submittedName>
</protein>
<evidence type="ECO:0000313" key="2">
    <source>
        <dbReference type="EMBL" id="KAG0661842.1"/>
    </source>
</evidence>
<feature type="compositionally biased region" description="Pro residues" evidence="1">
    <location>
        <begin position="109"/>
        <end position="122"/>
    </location>
</feature>
<organism evidence="2 3">
    <name type="scientific">Rhodotorula mucilaginosa</name>
    <name type="common">Yeast</name>
    <name type="synonym">Rhodotorula rubra</name>
    <dbReference type="NCBI Taxonomy" id="5537"/>
    <lineage>
        <taxon>Eukaryota</taxon>
        <taxon>Fungi</taxon>
        <taxon>Dikarya</taxon>
        <taxon>Basidiomycota</taxon>
        <taxon>Pucciniomycotina</taxon>
        <taxon>Microbotryomycetes</taxon>
        <taxon>Sporidiobolales</taxon>
        <taxon>Sporidiobolaceae</taxon>
        <taxon>Rhodotorula</taxon>
    </lineage>
</organism>
<dbReference type="PANTHER" id="PTHR15615">
    <property type="match status" value="1"/>
</dbReference>
<dbReference type="AlphaFoldDB" id="A0A9P6W3T7"/>
<sequence length="454" mass="48534">MATVRFPIPATNRLASLPVEALSHILAHLLTTAVASNDQLETKGTVTRFHSKQPPPLEIGAYLKRLVTFTPFPRDAILLAIVYLNRITHLPYTTEPNVHPTPILSVRPPRLPPRAPTSPRSPPLQQQHANTDAESEEPRHHDIDAARLSAPTSPIHAASPLPPSPTISSVDRPRATPFLNSYTLHRLLLTSLLIACKFSVDGTLSQTRAAKVGGVTPQELCKLEGEGLRLLGWSLMWSLDEIEGACREVERRGEAAGVIDPEQADRDAATPTMSNSHDALASSHPDAAATASDPEPFPPSPPLAGAAAFTLLPDDDLPTPSSRRNSNEPHHPSLSSPSSHPSSSSEASPSQPSSRCSSPSFLSFKAAGVAAFRHNLLPDVSESSSSNSRRRRSRRGSRAADDDQQSTPPSSPSQTSSVGEESGLDDDRKEGGPACSKRASMETVRRVEGLTLAG</sequence>
<proteinExistence type="predicted"/>
<dbReference type="Gene3D" id="1.10.472.10">
    <property type="entry name" value="Cyclin-like"/>
    <property type="match status" value="1"/>
</dbReference>
<feature type="region of interest" description="Disordered" evidence="1">
    <location>
        <begin position="375"/>
        <end position="454"/>
    </location>
</feature>
<feature type="compositionally biased region" description="Basic and acidic residues" evidence="1">
    <location>
        <begin position="439"/>
        <end position="448"/>
    </location>
</feature>
<feature type="compositionally biased region" description="Basic residues" evidence="1">
    <location>
        <begin position="388"/>
        <end position="397"/>
    </location>
</feature>
<dbReference type="GO" id="GO:0016538">
    <property type="term" value="F:cyclin-dependent protein serine/threonine kinase regulator activity"/>
    <property type="evidence" value="ECO:0007669"/>
    <property type="project" value="TreeGrafter"/>
</dbReference>
<dbReference type="GO" id="GO:0005634">
    <property type="term" value="C:nucleus"/>
    <property type="evidence" value="ECO:0007669"/>
    <property type="project" value="TreeGrafter"/>
</dbReference>
<comment type="caution">
    <text evidence="2">The sequence shown here is derived from an EMBL/GenBank/DDBJ whole genome shotgun (WGS) entry which is preliminary data.</text>
</comment>
<feature type="region of interest" description="Disordered" evidence="1">
    <location>
        <begin position="253"/>
        <end position="360"/>
    </location>
</feature>
<gene>
    <name evidence="2" type="ORF">C6P46_003733</name>
</gene>
<feature type="region of interest" description="Disordered" evidence="1">
    <location>
        <begin position="95"/>
        <end position="140"/>
    </location>
</feature>
<feature type="compositionally biased region" description="Low complexity" evidence="1">
    <location>
        <begin position="332"/>
        <end position="360"/>
    </location>
</feature>
<dbReference type="InterPro" id="IPR013922">
    <property type="entry name" value="Cyclin_PHO80-like"/>
</dbReference>
<keyword evidence="3" id="KW-1185">Reference proteome</keyword>
<feature type="compositionally biased region" description="Low complexity" evidence="1">
    <location>
        <begin position="405"/>
        <end position="417"/>
    </location>
</feature>
<reference evidence="2 3" key="1">
    <citation type="submission" date="2020-11" db="EMBL/GenBank/DDBJ databases">
        <title>Kefir isolates.</title>
        <authorList>
            <person name="Marcisauskas S."/>
            <person name="Kim Y."/>
            <person name="Blasche S."/>
        </authorList>
    </citation>
    <scope>NUCLEOTIDE SEQUENCE [LARGE SCALE GENOMIC DNA]</scope>
    <source>
        <strain evidence="2 3">KR</strain>
    </source>
</reference>
<accession>A0A9P6W3T7</accession>
<dbReference type="Proteomes" id="UP000777482">
    <property type="component" value="Unassembled WGS sequence"/>
</dbReference>